<accession>A0A3M8AHQ1</accession>
<reference evidence="1 2" key="1">
    <citation type="submission" date="2018-10" db="EMBL/GenBank/DDBJ databases">
        <title>Isolation, diversity and antibacterial activity of antinobacteria from the wheat rhizosphere soil.</title>
        <authorList>
            <person name="Sun T."/>
        </authorList>
    </citation>
    <scope>NUCLEOTIDE SEQUENCE [LARGE SCALE GENOMIC DNA]</scope>
    <source>
        <strain evidence="1 2">SJ-23</strain>
    </source>
</reference>
<dbReference type="OrthoDB" id="3495561at2"/>
<organism evidence="1 2">
    <name type="scientific">Agromyces tardus</name>
    <dbReference type="NCBI Taxonomy" id="2583849"/>
    <lineage>
        <taxon>Bacteria</taxon>
        <taxon>Bacillati</taxon>
        <taxon>Actinomycetota</taxon>
        <taxon>Actinomycetes</taxon>
        <taxon>Micrococcales</taxon>
        <taxon>Microbacteriaceae</taxon>
        <taxon>Agromyces</taxon>
    </lineage>
</organism>
<proteinExistence type="predicted"/>
<dbReference type="AlphaFoldDB" id="A0A3M8AHQ1"/>
<sequence>MARYRGLTWDHPRGRDALEAAARDAVDARGEALIAWAVHPLEGFESSPIEELAAAYDVIVLDHPHLGDALAAGALQPLDGVFEASWLEGLAAASVGPSHRSYVLDGALWALPLDAATQVAASVPELVPEAPRTWGEVDELAVRQPVALSLAGPHALLSFASLCVALGEEPATVAGAGFVSAATGADALERMTRLARSAPAGSATLNPIGLLDRMRRERDIAYVPLVYGYVTAATGPGALRFDDAPAATPGGRRGSTIGGTGIALSARCRPHADLVAHLRWLLEPAAQTGFIPPHAGQPSLRAAWTDAGVNAAAGGFYRSTLATIEDAWVRPRVAGYVPFQSAASAILRDAIAGRTDAAAAIERVNALFDELGPASAVAAASAHEPVAATAGRNHR</sequence>
<evidence type="ECO:0000313" key="2">
    <source>
        <dbReference type="Proteomes" id="UP000275048"/>
    </source>
</evidence>
<comment type="caution">
    <text evidence="1">The sequence shown here is derived from an EMBL/GenBank/DDBJ whole genome shotgun (WGS) entry which is preliminary data.</text>
</comment>
<evidence type="ECO:0000313" key="1">
    <source>
        <dbReference type="EMBL" id="RNB50691.1"/>
    </source>
</evidence>
<dbReference type="RefSeq" id="WP_122936292.1">
    <property type="nucleotide sequence ID" value="NZ_JBHSNT010000066.1"/>
</dbReference>
<dbReference type="EMBL" id="RHHB01000007">
    <property type="protein sequence ID" value="RNB50691.1"/>
    <property type="molecule type" value="Genomic_DNA"/>
</dbReference>
<dbReference type="Gene3D" id="3.40.190.10">
    <property type="entry name" value="Periplasmic binding protein-like II"/>
    <property type="match status" value="2"/>
</dbReference>
<keyword evidence="2" id="KW-1185">Reference proteome</keyword>
<dbReference type="Proteomes" id="UP000275048">
    <property type="component" value="Unassembled WGS sequence"/>
</dbReference>
<protein>
    <submittedName>
        <fullName evidence="1">Extracellular solute-binding protein</fullName>
    </submittedName>
</protein>
<dbReference type="SUPFAM" id="SSF53850">
    <property type="entry name" value="Periplasmic binding protein-like II"/>
    <property type="match status" value="1"/>
</dbReference>
<gene>
    <name evidence="1" type="ORF">EDM22_06710</name>
</gene>
<name>A0A3M8AHQ1_9MICO</name>